<keyword evidence="4" id="KW-1185">Reference proteome</keyword>
<dbReference type="PANTHER" id="PTHR23248:SF9">
    <property type="entry name" value="PHOSPHOLIPID SCRAMBLASE"/>
    <property type="match status" value="1"/>
</dbReference>
<dbReference type="PANTHER" id="PTHR23248">
    <property type="entry name" value="PHOSPHOLIPID SCRAMBLASE-RELATED"/>
    <property type="match status" value="1"/>
</dbReference>
<dbReference type="AlphaFoldDB" id="A0A9P0MIY0"/>
<evidence type="ECO:0000256" key="2">
    <source>
        <dbReference type="RuleBase" id="RU363116"/>
    </source>
</evidence>
<comment type="cofactor">
    <cofactor evidence="2">
        <name>Ca(2+)</name>
        <dbReference type="ChEBI" id="CHEBI:29108"/>
    </cofactor>
</comment>
<comment type="similarity">
    <text evidence="1 2">Belongs to the phospholipid scramblase family.</text>
</comment>
<protein>
    <recommendedName>
        <fullName evidence="2">Phospholipid scramblase</fullName>
    </recommendedName>
</protein>
<evidence type="ECO:0000256" key="1">
    <source>
        <dbReference type="ARBA" id="ARBA00005350"/>
    </source>
</evidence>
<organism evidence="3 4">
    <name type="scientific">Nezara viridula</name>
    <name type="common">Southern green stink bug</name>
    <name type="synonym">Cimex viridulus</name>
    <dbReference type="NCBI Taxonomy" id="85310"/>
    <lineage>
        <taxon>Eukaryota</taxon>
        <taxon>Metazoa</taxon>
        <taxon>Ecdysozoa</taxon>
        <taxon>Arthropoda</taxon>
        <taxon>Hexapoda</taxon>
        <taxon>Insecta</taxon>
        <taxon>Pterygota</taxon>
        <taxon>Neoptera</taxon>
        <taxon>Paraneoptera</taxon>
        <taxon>Hemiptera</taxon>
        <taxon>Heteroptera</taxon>
        <taxon>Panheteroptera</taxon>
        <taxon>Pentatomomorpha</taxon>
        <taxon>Pentatomoidea</taxon>
        <taxon>Pentatomidae</taxon>
        <taxon>Pentatominae</taxon>
        <taxon>Nezara</taxon>
    </lineage>
</organism>
<accession>A0A9P0MIY0</accession>
<keyword evidence="2" id="KW-0564">Palmitate</keyword>
<keyword evidence="2" id="KW-0449">Lipoprotein</keyword>
<comment type="function">
    <text evidence="2">May mediate accelerated ATP-independent bidirectional transbilayer migration of phospholipids upon binding calcium ions that results in a loss of phospholipid asymmetry in the plasma membrane.</text>
</comment>
<dbReference type="GO" id="GO:0017128">
    <property type="term" value="F:phospholipid scramblase activity"/>
    <property type="evidence" value="ECO:0007669"/>
    <property type="project" value="InterPro"/>
</dbReference>
<evidence type="ECO:0000313" key="4">
    <source>
        <dbReference type="Proteomes" id="UP001152798"/>
    </source>
</evidence>
<dbReference type="OrthoDB" id="444338at2759"/>
<gene>
    <name evidence="3" type="ORF">NEZAVI_LOCUS6515</name>
</gene>
<evidence type="ECO:0000313" key="3">
    <source>
        <dbReference type="EMBL" id="CAH1396445.1"/>
    </source>
</evidence>
<dbReference type="InterPro" id="IPR025659">
    <property type="entry name" value="Tubby-like_C"/>
</dbReference>
<reference evidence="3" key="1">
    <citation type="submission" date="2022-01" db="EMBL/GenBank/DDBJ databases">
        <authorList>
            <person name="King R."/>
        </authorList>
    </citation>
    <scope>NUCLEOTIDE SEQUENCE</scope>
</reference>
<dbReference type="EMBL" id="OV725079">
    <property type="protein sequence ID" value="CAH1396445.1"/>
    <property type="molecule type" value="Genomic_DNA"/>
</dbReference>
<dbReference type="InterPro" id="IPR005552">
    <property type="entry name" value="Scramblase"/>
</dbReference>
<proteinExistence type="inferred from homology"/>
<dbReference type="SUPFAM" id="SSF54518">
    <property type="entry name" value="Tubby C-terminal domain-like"/>
    <property type="match status" value="1"/>
</dbReference>
<dbReference type="Proteomes" id="UP001152798">
    <property type="component" value="Chromosome 3"/>
</dbReference>
<sequence>MSFLNNRWRSSLNALKGVEELKIYQELEFCEIFFRIETKNRYRIKTTDGKLLLYAVEHSSFLCRWICRSYRPFRMSIYDMNGNEAVRMKRRLACTSCCCFPCCPLQRVQIFSPPKRFVGTVEERYRCWLPRFLVKNSAGKVIFEIKGPCYASCPGASILAADFKIFDLNGREVGRITKEWSGLLRELFTNSDFFALAFPKNLNKAKKAILLSACFLIDFMYYEK</sequence>
<keyword evidence="2" id="KW-0106">Calcium</keyword>
<dbReference type="GO" id="GO:0005886">
    <property type="term" value="C:plasma membrane"/>
    <property type="evidence" value="ECO:0007669"/>
    <property type="project" value="TreeGrafter"/>
</dbReference>
<name>A0A9P0MIY0_NEZVI</name>
<dbReference type="Pfam" id="PF03803">
    <property type="entry name" value="Scramblase"/>
    <property type="match status" value="1"/>
</dbReference>